<name>A0A381NPY9_9ZZZZ</name>
<protein>
    <recommendedName>
        <fullName evidence="2">Bacterial surface antigen (D15) domain-containing protein</fullName>
    </recommendedName>
</protein>
<gene>
    <name evidence="1" type="ORF">METZ01_LOCUS9233</name>
</gene>
<sequence length="428" mass="48050">MKNMLFRLLTFSVLYFFCTSSVFAFGPDRRQDQFGTIPGYLVVPAPYVYPGLGKGWMLIGYGGNILETNVDAYLVAITGDAEGYFGSVEEIFVIPKYLYLSGIHLNIKKYGLNMYGSRGMESEKDDFNIFVGDKYILNKLETTLSLMERRIEFSLYSQNQTGRTIEIRDSKGENPQTIPNAIVFKGQRNGAVLHLDWTDDLKDPREGFRLKTTSDFVAAVDTGSPEYNIFSYGLTFYQPILENSTWAFHYFRSDAFVKTKGNLNLKSILISSGLTETQADTCILYPTITGCAAQISKAQNTIKANKNGSAHPLGGQDRLRSYPNGRYQAAHTQFYGTEFRWNFNTSKDIVDLIFFSDIMEALQATFFWEQGSVAEEKSELGKINRSSYGTGVRLIGGSGNVYRFEASTGNEGPEILLIFQYPWSGETG</sequence>
<dbReference type="AlphaFoldDB" id="A0A381NPY9"/>
<dbReference type="EMBL" id="UINC01000498">
    <property type="protein sequence ID" value="SUZ56379.1"/>
    <property type="molecule type" value="Genomic_DNA"/>
</dbReference>
<dbReference type="Gene3D" id="2.40.160.50">
    <property type="entry name" value="membrane protein fhac: a member of the omp85/tpsb transporter family"/>
    <property type="match status" value="1"/>
</dbReference>
<evidence type="ECO:0008006" key="2">
    <source>
        <dbReference type="Google" id="ProtNLM"/>
    </source>
</evidence>
<proteinExistence type="predicted"/>
<organism evidence="1">
    <name type="scientific">marine metagenome</name>
    <dbReference type="NCBI Taxonomy" id="408172"/>
    <lineage>
        <taxon>unclassified sequences</taxon>
        <taxon>metagenomes</taxon>
        <taxon>ecological metagenomes</taxon>
    </lineage>
</organism>
<evidence type="ECO:0000313" key="1">
    <source>
        <dbReference type="EMBL" id="SUZ56379.1"/>
    </source>
</evidence>
<accession>A0A381NPY9</accession>
<reference evidence="1" key="1">
    <citation type="submission" date="2018-05" db="EMBL/GenBank/DDBJ databases">
        <authorList>
            <person name="Lanie J.A."/>
            <person name="Ng W.-L."/>
            <person name="Kazmierczak K.M."/>
            <person name="Andrzejewski T.M."/>
            <person name="Davidsen T.M."/>
            <person name="Wayne K.J."/>
            <person name="Tettelin H."/>
            <person name="Glass J.I."/>
            <person name="Rusch D."/>
            <person name="Podicherti R."/>
            <person name="Tsui H.-C.T."/>
            <person name="Winkler M.E."/>
        </authorList>
    </citation>
    <scope>NUCLEOTIDE SEQUENCE</scope>
</reference>